<feature type="compositionally biased region" description="Low complexity" evidence="3">
    <location>
        <begin position="39"/>
        <end position="57"/>
    </location>
</feature>
<dbReference type="InterPro" id="IPR027417">
    <property type="entry name" value="P-loop_NTPase"/>
</dbReference>
<keyword evidence="6" id="KW-1185">Reference proteome</keyword>
<name>A0A1H0PRY4_9ACTN</name>
<accession>A0A1H0PRY4</accession>
<evidence type="ECO:0000256" key="2">
    <source>
        <dbReference type="ARBA" id="ARBA00059092"/>
    </source>
</evidence>
<gene>
    <name evidence="5" type="ORF">SAMN04515671_2889</name>
</gene>
<evidence type="ECO:0000259" key="4">
    <source>
        <dbReference type="Pfam" id="PF13614"/>
    </source>
</evidence>
<comment type="similarity">
    <text evidence="1">Belongs to the ParA family.</text>
</comment>
<dbReference type="STRING" id="1090615.SAMN04515671_2889"/>
<dbReference type="SUPFAM" id="SSF52540">
    <property type="entry name" value="P-loop containing nucleoside triphosphate hydrolases"/>
    <property type="match status" value="1"/>
</dbReference>
<evidence type="ECO:0000256" key="1">
    <source>
        <dbReference type="ARBA" id="ARBA00006976"/>
    </source>
</evidence>
<reference evidence="5 6" key="1">
    <citation type="submission" date="2016-10" db="EMBL/GenBank/DDBJ databases">
        <authorList>
            <person name="de Groot N.N."/>
        </authorList>
    </citation>
    <scope>NUCLEOTIDE SEQUENCE [LARGE SCALE GENOMIC DNA]</scope>
    <source>
        <strain evidence="6">P4-7,KCTC 19426,CECT 7604</strain>
    </source>
</reference>
<proteinExistence type="inferred from homology"/>
<evidence type="ECO:0000313" key="5">
    <source>
        <dbReference type="EMBL" id="SDP07882.1"/>
    </source>
</evidence>
<dbReference type="Proteomes" id="UP000198741">
    <property type="component" value="Chromosome I"/>
</dbReference>
<protein>
    <submittedName>
        <fullName evidence="5">Chromosome partitioning protein</fullName>
    </submittedName>
</protein>
<sequence>MGVSGPMSHPDDAAWIAAAGAPRPADASSADIFPRYDRPVPAATATDDAADPDPQVQESVDVAEVVSSFEPVADDAQIHVDDAFDPIAEAQGTPDREVAEVDAVESDDATPGDQEIVPALIPKPAPAEAELGPTGRPRRVIPEPAVLNSHGPARVIAMCNQKGGVGKTTTTLNLGASLAEYGRRVLLVDLDPQGALSAGLGVPSHELDHTIYNLMLERNTTITDVLVPTRVPGLDLLPANIDLSAAEVQLINEVGREHTLARALRPMLHEYDYILIDCQPSLGLLTVNALACAHGVIMPVAAEFFSLRGVALLVDTIDKVKDRINPDLEVDGVLVTMFDGRTVHARDVVAMLVQRFGDEVYDTVVSRTVKFPETTVAGEPITTYAPTSPAAEAFRALAREVIAR</sequence>
<feature type="domain" description="AAA" evidence="4">
    <location>
        <begin position="154"/>
        <end position="330"/>
    </location>
</feature>
<dbReference type="FunFam" id="3.40.50.300:FF:000285">
    <property type="entry name" value="Sporulation initiation inhibitor Soj"/>
    <property type="match status" value="1"/>
</dbReference>
<dbReference type="PANTHER" id="PTHR13696:SF99">
    <property type="entry name" value="COBYRINIC ACID AC-DIAMIDE SYNTHASE"/>
    <property type="match status" value="1"/>
</dbReference>
<organism evidence="5 6">
    <name type="scientific">Nakamurella panacisegetis</name>
    <dbReference type="NCBI Taxonomy" id="1090615"/>
    <lineage>
        <taxon>Bacteria</taxon>
        <taxon>Bacillati</taxon>
        <taxon>Actinomycetota</taxon>
        <taxon>Actinomycetes</taxon>
        <taxon>Nakamurellales</taxon>
        <taxon>Nakamurellaceae</taxon>
        <taxon>Nakamurella</taxon>
    </lineage>
</organism>
<dbReference type="Gene3D" id="3.40.50.300">
    <property type="entry name" value="P-loop containing nucleotide triphosphate hydrolases"/>
    <property type="match status" value="1"/>
</dbReference>
<dbReference type="EMBL" id="LT629710">
    <property type="protein sequence ID" value="SDP07882.1"/>
    <property type="molecule type" value="Genomic_DNA"/>
</dbReference>
<comment type="function">
    <text evidence="2">May play a role in septum formation.</text>
</comment>
<dbReference type="PANTHER" id="PTHR13696">
    <property type="entry name" value="P-LOOP CONTAINING NUCLEOSIDE TRIPHOSPHATE HYDROLASE"/>
    <property type="match status" value="1"/>
</dbReference>
<dbReference type="InterPro" id="IPR025669">
    <property type="entry name" value="AAA_dom"/>
</dbReference>
<feature type="region of interest" description="Disordered" evidence="3">
    <location>
        <begin position="38"/>
        <end position="57"/>
    </location>
</feature>
<evidence type="ECO:0000313" key="6">
    <source>
        <dbReference type="Proteomes" id="UP000198741"/>
    </source>
</evidence>
<evidence type="ECO:0000256" key="3">
    <source>
        <dbReference type="SAM" id="MobiDB-lite"/>
    </source>
</evidence>
<dbReference type="CDD" id="cd02042">
    <property type="entry name" value="ParAB_family"/>
    <property type="match status" value="1"/>
</dbReference>
<dbReference type="Pfam" id="PF13614">
    <property type="entry name" value="AAA_31"/>
    <property type="match status" value="1"/>
</dbReference>
<dbReference type="AlphaFoldDB" id="A0A1H0PRY4"/>
<dbReference type="InterPro" id="IPR050678">
    <property type="entry name" value="DNA_Partitioning_ATPase"/>
</dbReference>